<protein>
    <submittedName>
        <fullName evidence="3">Uncharacterized protein</fullName>
    </submittedName>
</protein>
<organism evidence="3 4">
    <name type="scientific">Candidatus Scalindua brodae</name>
    <dbReference type="NCBI Taxonomy" id="237368"/>
    <lineage>
        <taxon>Bacteria</taxon>
        <taxon>Pseudomonadati</taxon>
        <taxon>Planctomycetota</taxon>
        <taxon>Candidatus Brocadiia</taxon>
        <taxon>Candidatus Brocadiales</taxon>
        <taxon>Candidatus Scalinduaceae</taxon>
        <taxon>Candidatus Scalindua</taxon>
    </lineage>
</organism>
<reference evidence="3 4" key="1">
    <citation type="submission" date="2014-10" db="EMBL/GenBank/DDBJ databases">
        <title>Draft genome of anammox bacterium scalindua brodae, obtained using differential coverage binning of sequence data from two enrichment reactors.</title>
        <authorList>
            <person name="Speth D.R."/>
            <person name="Russ L."/>
            <person name="Kartal B."/>
            <person name="Op den Camp H.J."/>
            <person name="Dutilh B.E."/>
            <person name="Jetten M.S."/>
        </authorList>
    </citation>
    <scope>NUCLEOTIDE SEQUENCE [LARGE SCALE GENOMIC DNA]</scope>
    <source>
        <strain evidence="3">RU1</strain>
    </source>
</reference>
<dbReference type="Proteomes" id="UP000030652">
    <property type="component" value="Unassembled WGS sequence"/>
</dbReference>
<evidence type="ECO:0000313" key="4">
    <source>
        <dbReference type="Proteomes" id="UP000030652"/>
    </source>
</evidence>
<evidence type="ECO:0000256" key="1">
    <source>
        <dbReference type="SAM" id="MobiDB-lite"/>
    </source>
</evidence>
<feature type="region of interest" description="Disordered" evidence="1">
    <location>
        <begin position="54"/>
        <end position="85"/>
    </location>
</feature>
<gene>
    <name evidence="3" type="ORF">SCABRO_02576</name>
</gene>
<evidence type="ECO:0000256" key="2">
    <source>
        <dbReference type="SAM" id="Phobius"/>
    </source>
</evidence>
<keyword evidence="2" id="KW-0472">Membrane</keyword>
<name>A0A0B0EEZ7_9BACT</name>
<sequence length="85" mass="9222">MGDLFKKLDEIMTGDLVRKVGGVVCLVAVILVGAAFIVGAKSVLNTMKGPAVAVEATDEDADDEATSEEEEEEEDYYEDEDDYDE</sequence>
<dbReference type="AlphaFoldDB" id="A0A0B0EEZ7"/>
<keyword evidence="2" id="KW-0812">Transmembrane</keyword>
<comment type="caution">
    <text evidence="3">The sequence shown here is derived from an EMBL/GenBank/DDBJ whole genome shotgun (WGS) entry which is preliminary data.</text>
</comment>
<keyword evidence="2" id="KW-1133">Transmembrane helix</keyword>
<feature type="compositionally biased region" description="Acidic residues" evidence="1">
    <location>
        <begin position="56"/>
        <end position="85"/>
    </location>
</feature>
<proteinExistence type="predicted"/>
<evidence type="ECO:0000313" key="3">
    <source>
        <dbReference type="EMBL" id="KHE91687.1"/>
    </source>
</evidence>
<accession>A0A0B0EEZ7</accession>
<feature type="transmembrane region" description="Helical" evidence="2">
    <location>
        <begin position="20"/>
        <end position="40"/>
    </location>
</feature>
<dbReference type="EMBL" id="JRYO01000184">
    <property type="protein sequence ID" value="KHE91687.1"/>
    <property type="molecule type" value="Genomic_DNA"/>
</dbReference>